<accession>A0A8H8YZC0</accession>
<evidence type="ECO:0000313" key="1">
    <source>
        <dbReference type="EMBL" id="CAE6489310.1"/>
    </source>
</evidence>
<dbReference type="AlphaFoldDB" id="A0A8H8YZC0"/>
<protein>
    <submittedName>
        <fullName evidence="1">Uncharacterized protein</fullName>
    </submittedName>
</protein>
<name>A0A8H8YZC0_9PROT</name>
<dbReference type="Proteomes" id="UP000601736">
    <property type="component" value="Unassembled WGS sequence"/>
</dbReference>
<gene>
    <name evidence="1" type="ORF">NMYAN_100009</name>
</gene>
<evidence type="ECO:0000313" key="2">
    <source>
        <dbReference type="Proteomes" id="UP000601736"/>
    </source>
</evidence>
<organism evidence="1 2">
    <name type="scientific">Nitrosomonas nitrosa</name>
    <dbReference type="NCBI Taxonomy" id="52442"/>
    <lineage>
        <taxon>Bacteria</taxon>
        <taxon>Pseudomonadati</taxon>
        <taxon>Pseudomonadota</taxon>
        <taxon>Betaproteobacteria</taxon>
        <taxon>Nitrosomonadales</taxon>
        <taxon>Nitrosomonadaceae</taxon>
        <taxon>Nitrosomonas</taxon>
    </lineage>
</organism>
<sequence length="86" mass="10004">MLVSADRLNFYLSGHGYQVYMEDETSLLGQNLTDALPLRIGDCEVFYPDSYKNIQRRYLDEKRVRLGTKHHFAGDDRSGSRCTENR</sequence>
<reference evidence="1" key="1">
    <citation type="submission" date="2021-02" db="EMBL/GenBank/DDBJ databases">
        <authorList>
            <person name="Han P."/>
        </authorList>
    </citation>
    <scope>NUCLEOTIDE SEQUENCE</scope>
    <source>
        <strain evidence="1">Nitrosomonas nitrosa 18-3D</strain>
    </source>
</reference>
<dbReference type="EMBL" id="CAJNAP010000002">
    <property type="protein sequence ID" value="CAE6489310.1"/>
    <property type="molecule type" value="Genomic_DNA"/>
</dbReference>
<comment type="caution">
    <text evidence="1">The sequence shown here is derived from an EMBL/GenBank/DDBJ whole genome shotgun (WGS) entry which is preliminary data.</text>
</comment>
<proteinExistence type="predicted"/>